<dbReference type="SUPFAM" id="SSF52313">
    <property type="entry name" value="Ribosomal protein S2"/>
    <property type="match status" value="1"/>
</dbReference>
<evidence type="ECO:0000256" key="5">
    <source>
        <dbReference type="SAM" id="MobiDB-lite"/>
    </source>
</evidence>
<dbReference type="EMBL" id="JAAAHY010000022">
    <property type="protein sequence ID" value="KAF9968422.1"/>
    <property type="molecule type" value="Genomic_DNA"/>
</dbReference>
<dbReference type="PROSITE" id="PS00963">
    <property type="entry name" value="RIBOSOMAL_S2_2"/>
    <property type="match status" value="1"/>
</dbReference>
<dbReference type="GO" id="GO:0003735">
    <property type="term" value="F:structural constituent of ribosome"/>
    <property type="evidence" value="ECO:0007669"/>
    <property type="project" value="InterPro"/>
</dbReference>
<evidence type="ECO:0000256" key="4">
    <source>
        <dbReference type="RuleBase" id="RU003631"/>
    </source>
</evidence>
<evidence type="ECO:0000256" key="3">
    <source>
        <dbReference type="ARBA" id="ARBA00023274"/>
    </source>
</evidence>
<feature type="region of interest" description="Disordered" evidence="5">
    <location>
        <begin position="67"/>
        <end position="110"/>
    </location>
</feature>
<dbReference type="InterPro" id="IPR005706">
    <property type="entry name" value="Ribosomal_uS2_bac/mit/plastid"/>
</dbReference>
<keyword evidence="3 4" id="KW-0687">Ribonucleoprotein</keyword>
<keyword evidence="2 4" id="KW-0689">Ribosomal protein</keyword>
<gene>
    <name evidence="6" type="primary">MRP4</name>
    <name evidence="6" type="ORF">BGZ70_004068</name>
</gene>
<dbReference type="AlphaFoldDB" id="A0A9P6M784"/>
<keyword evidence="7" id="KW-1185">Reference proteome</keyword>
<sequence>MAPSLLRSSFRAVQHAVASSPRAALRTTQRPMTRTWLRASQANLYSTGKGSGSSNEDDMLDAMMAGMDSDFSVPTPSAPPASAPASKTSSSSAQSTASSEGSEDPAPTHVAAPVDIEKRLKALLPEFMSYGGQLAPKPKSALRSNPSSHSLTIAQLLAAGLHLGHSTSLWNVASMPFVFGVREGISIINLEHTLTHLRRACTVTKAVARQGGIILFIGTREGVDHVTIDAAKSCNAYYVASKWCPGTITNAQEIVGPHTPRLPDARAGDLARPFRPDLVIVLNPIENMIAIKEATRFNIPTIAITDTDVDPRIVSYPIPANDDSVRGVELVAKVLAEAAKEGNQLAMEASKTKSKQRIEGRMDRMKSWGARQ</sequence>
<dbReference type="NCBIfam" id="TIGR01011">
    <property type="entry name" value="rpsB_bact"/>
    <property type="match status" value="1"/>
</dbReference>
<proteinExistence type="inferred from homology"/>
<reference evidence="6" key="1">
    <citation type="journal article" date="2020" name="Fungal Divers.">
        <title>Resolving the Mortierellaceae phylogeny through synthesis of multi-gene phylogenetics and phylogenomics.</title>
        <authorList>
            <person name="Vandepol N."/>
            <person name="Liber J."/>
            <person name="Desiro A."/>
            <person name="Na H."/>
            <person name="Kennedy M."/>
            <person name="Barry K."/>
            <person name="Grigoriev I.V."/>
            <person name="Miller A.N."/>
            <person name="O'Donnell K."/>
            <person name="Stajich J.E."/>
            <person name="Bonito G."/>
        </authorList>
    </citation>
    <scope>NUCLEOTIDE SEQUENCE</scope>
    <source>
        <strain evidence="6">CK1249</strain>
    </source>
</reference>
<dbReference type="PANTHER" id="PTHR12534:SF0">
    <property type="entry name" value="SMALL RIBOSOMAL SUBUNIT PROTEIN US2M"/>
    <property type="match status" value="1"/>
</dbReference>
<dbReference type="PRINTS" id="PR00395">
    <property type="entry name" value="RIBOSOMALS2"/>
</dbReference>
<dbReference type="InterPro" id="IPR001865">
    <property type="entry name" value="Ribosomal_uS2"/>
</dbReference>
<evidence type="ECO:0000256" key="1">
    <source>
        <dbReference type="ARBA" id="ARBA00006242"/>
    </source>
</evidence>
<dbReference type="PANTHER" id="PTHR12534">
    <property type="entry name" value="30S RIBOSOMAL PROTEIN S2 PROKARYOTIC AND ORGANELLAR"/>
    <property type="match status" value="1"/>
</dbReference>
<feature type="compositionally biased region" description="Basic and acidic residues" evidence="5">
    <location>
        <begin position="356"/>
        <end position="366"/>
    </location>
</feature>
<protein>
    <submittedName>
        <fullName evidence="6">37S ribosomal protein, mitochondrial</fullName>
    </submittedName>
</protein>
<comment type="caution">
    <text evidence="6">The sequence shown here is derived from an EMBL/GenBank/DDBJ whole genome shotgun (WGS) entry which is preliminary data.</text>
</comment>
<feature type="compositionally biased region" description="Low complexity" evidence="5">
    <location>
        <begin position="83"/>
        <end position="99"/>
    </location>
</feature>
<dbReference type="GO" id="GO:0005763">
    <property type="term" value="C:mitochondrial small ribosomal subunit"/>
    <property type="evidence" value="ECO:0007669"/>
    <property type="project" value="TreeGrafter"/>
</dbReference>
<dbReference type="Gene3D" id="3.40.50.10490">
    <property type="entry name" value="Glucose-6-phosphate isomerase like protein, domain 1"/>
    <property type="match status" value="1"/>
</dbReference>
<name>A0A9P6M784_MORAP</name>
<comment type="similarity">
    <text evidence="1 4">Belongs to the universal ribosomal protein uS2 family.</text>
</comment>
<accession>A0A9P6M784</accession>
<evidence type="ECO:0000313" key="6">
    <source>
        <dbReference type="EMBL" id="KAF9968422.1"/>
    </source>
</evidence>
<feature type="region of interest" description="Disordered" evidence="5">
    <location>
        <begin position="346"/>
        <end position="372"/>
    </location>
</feature>
<dbReference type="GO" id="GO:0006412">
    <property type="term" value="P:translation"/>
    <property type="evidence" value="ECO:0007669"/>
    <property type="project" value="InterPro"/>
</dbReference>
<dbReference type="Proteomes" id="UP000738359">
    <property type="component" value="Unassembled WGS sequence"/>
</dbReference>
<dbReference type="HAMAP" id="MF_00291_B">
    <property type="entry name" value="Ribosomal_uS2_B"/>
    <property type="match status" value="1"/>
</dbReference>
<organism evidence="6 7">
    <name type="scientific">Mortierella alpina</name>
    <name type="common">Oleaginous fungus</name>
    <name type="synonym">Mortierella renispora</name>
    <dbReference type="NCBI Taxonomy" id="64518"/>
    <lineage>
        <taxon>Eukaryota</taxon>
        <taxon>Fungi</taxon>
        <taxon>Fungi incertae sedis</taxon>
        <taxon>Mucoromycota</taxon>
        <taxon>Mortierellomycotina</taxon>
        <taxon>Mortierellomycetes</taxon>
        <taxon>Mortierellales</taxon>
        <taxon>Mortierellaceae</taxon>
        <taxon>Mortierella</taxon>
    </lineage>
</organism>
<evidence type="ECO:0000313" key="7">
    <source>
        <dbReference type="Proteomes" id="UP000738359"/>
    </source>
</evidence>
<dbReference type="InterPro" id="IPR018130">
    <property type="entry name" value="Ribosomal_uS2_CS"/>
</dbReference>
<evidence type="ECO:0000256" key="2">
    <source>
        <dbReference type="ARBA" id="ARBA00022980"/>
    </source>
</evidence>
<dbReference type="Pfam" id="PF00318">
    <property type="entry name" value="Ribosomal_S2"/>
    <property type="match status" value="2"/>
</dbReference>
<dbReference type="OrthoDB" id="2320368at2759"/>
<dbReference type="CDD" id="cd01425">
    <property type="entry name" value="RPS2"/>
    <property type="match status" value="1"/>
</dbReference>
<dbReference type="PROSITE" id="PS00962">
    <property type="entry name" value="RIBOSOMAL_S2_1"/>
    <property type="match status" value="1"/>
</dbReference>
<dbReference type="InterPro" id="IPR023591">
    <property type="entry name" value="Ribosomal_uS2_flav_dom_sf"/>
</dbReference>